<dbReference type="Pfam" id="PF01963">
    <property type="entry name" value="TraB_PrgY_gumN"/>
    <property type="match status" value="1"/>
</dbReference>
<reference evidence="2 3" key="1">
    <citation type="submission" date="2019-10" db="EMBL/GenBank/DDBJ databases">
        <title>Draft Genome Sequence of Cytophagaceae sp. SJW1-29.</title>
        <authorList>
            <person name="Choi A."/>
        </authorList>
    </citation>
    <scope>NUCLEOTIDE SEQUENCE [LARGE SCALE GENOMIC DNA]</scope>
    <source>
        <strain evidence="2 3">SJW1-29</strain>
    </source>
</reference>
<dbReference type="RefSeq" id="WP_152760273.1">
    <property type="nucleotide sequence ID" value="NZ_WHLY01000002.1"/>
</dbReference>
<feature type="chain" id="PRO_5028993118" evidence="1">
    <location>
        <begin position="24"/>
        <end position="292"/>
    </location>
</feature>
<evidence type="ECO:0000313" key="3">
    <source>
        <dbReference type="Proteomes" id="UP000479293"/>
    </source>
</evidence>
<gene>
    <name evidence="2" type="ORF">GBK04_12925</name>
</gene>
<proteinExistence type="predicted"/>
<dbReference type="EMBL" id="WHLY01000002">
    <property type="protein sequence ID" value="MPR34236.1"/>
    <property type="molecule type" value="Genomic_DNA"/>
</dbReference>
<accession>A0A7C9BCM7</accession>
<keyword evidence="3" id="KW-1185">Reference proteome</keyword>
<comment type="caution">
    <text evidence="2">The sequence shown here is derived from an EMBL/GenBank/DDBJ whole genome shotgun (WGS) entry which is preliminary data.</text>
</comment>
<dbReference type="InterPro" id="IPR002816">
    <property type="entry name" value="TraB/PrgY/GumN_fam"/>
</dbReference>
<sequence>MPNLHLKHLFILVIILTSGTSHAQSPKEASLLWKIEGKALSEPSYLYGTIHLICPSDFTLSDTLKGCLQQTEQLTLEIDMDDPGLMMAMAKSMGMPEGEELKQLLDSTDYVRLNRYFKDSVGLNIAPFERAKPFMLMSILLNRVLACQPQSYELSLMSLAKKQNSEVVGLETVEEQMAVFDSIPYADQARMLITLMDSLPQARREFGKMVEVYKTQDIEGLYDLTLASEFDMEKHQEVLLTDRNKRWIPIIEKQVAQKPTFIAVGAAHLGGEEGVIALLRKEGYRVSPVFGR</sequence>
<keyword evidence="1" id="KW-0732">Signal</keyword>
<organism evidence="2 3">
    <name type="scientific">Salmonirosea aquatica</name>
    <dbReference type="NCBI Taxonomy" id="2654236"/>
    <lineage>
        <taxon>Bacteria</taxon>
        <taxon>Pseudomonadati</taxon>
        <taxon>Bacteroidota</taxon>
        <taxon>Cytophagia</taxon>
        <taxon>Cytophagales</taxon>
        <taxon>Spirosomataceae</taxon>
        <taxon>Salmonirosea</taxon>
    </lineage>
</organism>
<dbReference type="Proteomes" id="UP000479293">
    <property type="component" value="Unassembled WGS sequence"/>
</dbReference>
<feature type="signal peptide" evidence="1">
    <location>
        <begin position="1"/>
        <end position="23"/>
    </location>
</feature>
<dbReference type="InterPro" id="IPR047111">
    <property type="entry name" value="YbaP-like"/>
</dbReference>
<name>A0A7C9BCM7_9BACT</name>
<dbReference type="PANTHER" id="PTHR40590:SF1">
    <property type="entry name" value="CYTOPLASMIC PROTEIN"/>
    <property type="match status" value="1"/>
</dbReference>
<evidence type="ECO:0000313" key="2">
    <source>
        <dbReference type="EMBL" id="MPR34236.1"/>
    </source>
</evidence>
<dbReference type="PANTHER" id="PTHR40590">
    <property type="entry name" value="CYTOPLASMIC PROTEIN-RELATED"/>
    <property type="match status" value="1"/>
</dbReference>
<dbReference type="AlphaFoldDB" id="A0A7C9BCM7"/>
<protein>
    <submittedName>
        <fullName evidence="2">TraB/GumN family protein</fullName>
    </submittedName>
</protein>
<dbReference type="CDD" id="cd14789">
    <property type="entry name" value="Tiki"/>
    <property type="match status" value="1"/>
</dbReference>
<evidence type="ECO:0000256" key="1">
    <source>
        <dbReference type="SAM" id="SignalP"/>
    </source>
</evidence>